<evidence type="ECO:0000256" key="2">
    <source>
        <dbReference type="ARBA" id="ARBA00023157"/>
    </source>
</evidence>
<dbReference type="InterPro" id="IPR009011">
    <property type="entry name" value="Man6P_isomerase_rcpt-bd_dom_sf"/>
</dbReference>
<dbReference type="PANTHER" id="PTHR12630">
    <property type="entry name" value="N-LINKED OLIGOSACCHARIDE PROCESSING"/>
    <property type="match status" value="1"/>
</dbReference>
<evidence type="ECO:0000313" key="7">
    <source>
        <dbReference type="EMBL" id="KAK2157991.1"/>
    </source>
</evidence>
<evidence type="ECO:0000256" key="4">
    <source>
        <dbReference type="SAM" id="SignalP"/>
    </source>
</evidence>
<feature type="signal peptide" evidence="4">
    <location>
        <begin position="1"/>
        <end position="26"/>
    </location>
</feature>
<gene>
    <name evidence="7" type="ORF">LSH36_179g03037</name>
</gene>
<keyword evidence="2" id="KW-1015">Disulfide bond</keyword>
<organism evidence="7 8">
    <name type="scientific">Paralvinella palmiformis</name>
    <dbReference type="NCBI Taxonomy" id="53620"/>
    <lineage>
        <taxon>Eukaryota</taxon>
        <taxon>Metazoa</taxon>
        <taxon>Spiralia</taxon>
        <taxon>Lophotrochozoa</taxon>
        <taxon>Annelida</taxon>
        <taxon>Polychaeta</taxon>
        <taxon>Sedentaria</taxon>
        <taxon>Canalipalpata</taxon>
        <taxon>Terebellida</taxon>
        <taxon>Terebelliformia</taxon>
        <taxon>Alvinellidae</taxon>
        <taxon>Paralvinella</taxon>
    </lineage>
</organism>
<dbReference type="AlphaFoldDB" id="A0AAD9N7L5"/>
<dbReference type="Gene3D" id="2.70.130.10">
    <property type="entry name" value="Mannose-6-phosphate receptor binding domain"/>
    <property type="match status" value="1"/>
</dbReference>
<dbReference type="InterPro" id="IPR039794">
    <property type="entry name" value="Gtb1-like"/>
</dbReference>
<feature type="domain" description="DMAP1-binding" evidence="5">
    <location>
        <begin position="185"/>
        <end position="294"/>
    </location>
</feature>
<evidence type="ECO:0000259" key="6">
    <source>
        <dbReference type="PROSITE" id="PS51914"/>
    </source>
</evidence>
<dbReference type="InterPro" id="IPR010506">
    <property type="entry name" value="DMAP1-bd"/>
</dbReference>
<protein>
    <recommendedName>
        <fullName evidence="9">N-acetylglucosamine-1-phosphotransferase subunit gamma</fullName>
    </recommendedName>
</protein>
<dbReference type="EMBL" id="JAODUP010000179">
    <property type="protein sequence ID" value="KAK2157991.1"/>
    <property type="molecule type" value="Genomic_DNA"/>
</dbReference>
<dbReference type="InterPro" id="IPR044865">
    <property type="entry name" value="MRH_dom"/>
</dbReference>
<proteinExistence type="predicted"/>
<feature type="compositionally biased region" description="Basic and acidic residues" evidence="3">
    <location>
        <begin position="285"/>
        <end position="306"/>
    </location>
</feature>
<reference evidence="7" key="1">
    <citation type="journal article" date="2023" name="Mol. Biol. Evol.">
        <title>Third-Generation Sequencing Reveals the Adaptive Role of the Epigenome in Three Deep-Sea Polychaetes.</title>
        <authorList>
            <person name="Perez M."/>
            <person name="Aroh O."/>
            <person name="Sun Y."/>
            <person name="Lan Y."/>
            <person name="Juniper S.K."/>
            <person name="Young C.R."/>
            <person name="Angers B."/>
            <person name="Qian P.Y."/>
        </authorList>
    </citation>
    <scope>NUCLEOTIDE SEQUENCE</scope>
    <source>
        <strain evidence="7">P08H-3</strain>
    </source>
</reference>
<feature type="chain" id="PRO_5041930004" description="N-acetylglucosamine-1-phosphotransferase subunit gamma" evidence="4">
    <location>
        <begin position="27"/>
        <end position="318"/>
    </location>
</feature>
<comment type="caution">
    <text evidence="7">The sequence shown here is derived from an EMBL/GenBank/DDBJ whole genome shotgun (WGS) entry which is preliminary data.</text>
</comment>
<evidence type="ECO:0000256" key="1">
    <source>
        <dbReference type="ARBA" id="ARBA00022729"/>
    </source>
</evidence>
<dbReference type="GO" id="GO:0005794">
    <property type="term" value="C:Golgi apparatus"/>
    <property type="evidence" value="ECO:0007669"/>
    <property type="project" value="TreeGrafter"/>
</dbReference>
<dbReference type="PANTHER" id="PTHR12630:SF6">
    <property type="entry name" value="N-ACETYLGLUCOSAMINE-1-PHOSPHOTRANSFERASE SUBUNIT GAMMA"/>
    <property type="match status" value="1"/>
</dbReference>
<keyword evidence="8" id="KW-1185">Reference proteome</keyword>
<name>A0AAD9N7L5_9ANNE</name>
<dbReference type="Pfam" id="PF13015">
    <property type="entry name" value="PRKCSH_1"/>
    <property type="match status" value="1"/>
</dbReference>
<evidence type="ECO:0000313" key="8">
    <source>
        <dbReference type="Proteomes" id="UP001208570"/>
    </source>
</evidence>
<accession>A0AAD9N7L5</accession>
<dbReference type="InterPro" id="IPR036607">
    <property type="entry name" value="PRKCSH"/>
</dbReference>
<evidence type="ECO:0000259" key="5">
    <source>
        <dbReference type="PROSITE" id="PS51912"/>
    </source>
</evidence>
<feature type="region of interest" description="Disordered" evidence="3">
    <location>
        <begin position="284"/>
        <end position="306"/>
    </location>
</feature>
<keyword evidence="1 4" id="KW-0732">Signal</keyword>
<evidence type="ECO:0000256" key="3">
    <source>
        <dbReference type="SAM" id="MobiDB-lite"/>
    </source>
</evidence>
<evidence type="ECO:0008006" key="9">
    <source>
        <dbReference type="Google" id="ProtNLM"/>
    </source>
</evidence>
<feature type="domain" description="MRH" evidence="6">
    <location>
        <begin position="78"/>
        <end position="180"/>
    </location>
</feature>
<dbReference type="SUPFAM" id="SSF50911">
    <property type="entry name" value="Mannose 6-phosphate receptor domain"/>
    <property type="match status" value="1"/>
</dbReference>
<dbReference type="Proteomes" id="UP001208570">
    <property type="component" value="Unassembled WGS sequence"/>
</dbReference>
<sequence length="318" mass="36773">MFVLICRKMYLTLIVLLLSTPSIIFASGKQIAMKIVEEPTNYGFNTGGFNNQEEVKTLHMRISPSNFSGPQHLRQLLGHCFTKIIDSYKYEFCPYSNITQHEQSLRWNPYSGVLGVWQEWDIVNNTFVAMVMSEGDSCGSVHRTTKVYLQCGNTNQVVNVSEPKTCNYKLVFTTPLVCHPHSILVYPTLNKTLQQEWNLIEGRLQAEEITQKGYDKLLQHLFEKAGYRVPAAAKEKMIQLAKKKEQDLRPQSFETLFQCQSEYNKLKEQVEALRTVLQVNGIHDTTQDKKEHSDGLDDDTPHSFNHMDYEWMHGHRDY</sequence>
<dbReference type="PROSITE" id="PS51914">
    <property type="entry name" value="MRH"/>
    <property type="match status" value="1"/>
</dbReference>
<dbReference type="PROSITE" id="PS51912">
    <property type="entry name" value="DMAP1_BIND"/>
    <property type="match status" value="1"/>
</dbReference>